<accession>A0A0N5AUB8</accession>
<evidence type="ECO:0000256" key="3">
    <source>
        <dbReference type="ARBA" id="ARBA00022741"/>
    </source>
</evidence>
<protein>
    <submittedName>
        <fullName evidence="9">Mitogen-activated protein kinase</fullName>
    </submittedName>
</protein>
<dbReference type="InterPro" id="IPR000719">
    <property type="entry name" value="Prot_kinase_dom"/>
</dbReference>
<keyword evidence="5 6" id="KW-0067">ATP-binding</keyword>
<reference evidence="9" key="1">
    <citation type="submission" date="2017-02" db="UniProtKB">
        <authorList>
            <consortium name="WormBaseParasite"/>
        </authorList>
    </citation>
    <scope>IDENTIFICATION</scope>
</reference>
<evidence type="ECO:0000256" key="4">
    <source>
        <dbReference type="ARBA" id="ARBA00022777"/>
    </source>
</evidence>
<dbReference type="GO" id="GO:0005737">
    <property type="term" value="C:cytoplasm"/>
    <property type="evidence" value="ECO:0007669"/>
    <property type="project" value="UniProtKB-ARBA"/>
</dbReference>
<dbReference type="Gene3D" id="3.30.200.20">
    <property type="entry name" value="Phosphorylase Kinase, domain 1"/>
    <property type="match status" value="1"/>
</dbReference>
<dbReference type="PROSITE" id="PS50011">
    <property type="entry name" value="PROTEIN_KINASE_DOM"/>
    <property type="match status" value="1"/>
</dbReference>
<dbReference type="PANTHER" id="PTHR24055">
    <property type="entry name" value="MITOGEN-ACTIVATED PROTEIN KINASE"/>
    <property type="match status" value="1"/>
</dbReference>
<dbReference type="WBParaSite" id="SMUV_0000844901-mRNA-1">
    <property type="protein sequence ID" value="SMUV_0000844901-mRNA-1"/>
    <property type="gene ID" value="SMUV_0000844901"/>
</dbReference>
<evidence type="ECO:0000256" key="5">
    <source>
        <dbReference type="ARBA" id="ARBA00022840"/>
    </source>
</evidence>
<keyword evidence="4" id="KW-0418">Kinase</keyword>
<dbReference type="Gene3D" id="1.10.510.10">
    <property type="entry name" value="Transferase(Phosphotransferase) domain 1"/>
    <property type="match status" value="1"/>
</dbReference>
<dbReference type="Proteomes" id="UP000046393">
    <property type="component" value="Unplaced"/>
</dbReference>
<evidence type="ECO:0000256" key="6">
    <source>
        <dbReference type="PROSITE-ProRule" id="PRU10141"/>
    </source>
</evidence>
<organism evidence="8 9">
    <name type="scientific">Syphacia muris</name>
    <dbReference type="NCBI Taxonomy" id="451379"/>
    <lineage>
        <taxon>Eukaryota</taxon>
        <taxon>Metazoa</taxon>
        <taxon>Ecdysozoa</taxon>
        <taxon>Nematoda</taxon>
        <taxon>Chromadorea</taxon>
        <taxon>Rhabditida</taxon>
        <taxon>Spirurina</taxon>
        <taxon>Oxyuridomorpha</taxon>
        <taxon>Oxyuroidea</taxon>
        <taxon>Oxyuridae</taxon>
        <taxon>Syphacia</taxon>
    </lineage>
</organism>
<feature type="domain" description="Protein kinase" evidence="7">
    <location>
        <begin position="29"/>
        <end position="328"/>
    </location>
</feature>
<dbReference type="InterPro" id="IPR050117">
    <property type="entry name" value="MAPK"/>
</dbReference>
<keyword evidence="8" id="KW-1185">Reference proteome</keyword>
<sequence length="370" mass="42729">MENRVRKYVFLTKDTVKFAIPCDAFKGDLSEVEYLGGGSFGNVIKVPEYYSSGGIYEVAIKKVYDPFRNNSTALRVYRELRLLQMMVHENVVNLIDMYTPDTSSKELKNVYIVTEYAGVSLYTILRRQRNTGRIQLTPDHHQFIVYQLLRALKYIHSASIIHRDLKPSNLALTSDCDLTVLDFGEARTLTNRGTHLTEYVMTRWYRSPEVMFWKIGAYDQQADMWSVGCILGELCRGKVLFEGEDSFVQYGLIETLCGSPDEILMKKIEKNEAVYKVLIKRCKCSRKSFAEYFPAGSSPELIDFLDRALVLDPERRMTVEQALAHPYLQKYSMPDDEPVADGPFVIQYENDNTLTVDRWKGFNLYFFISI</sequence>
<evidence type="ECO:0000259" key="7">
    <source>
        <dbReference type="PROSITE" id="PS50011"/>
    </source>
</evidence>
<dbReference type="GO" id="GO:0004707">
    <property type="term" value="F:MAP kinase activity"/>
    <property type="evidence" value="ECO:0007669"/>
    <property type="project" value="InterPro"/>
</dbReference>
<keyword evidence="1" id="KW-0723">Serine/threonine-protein kinase</keyword>
<dbReference type="InterPro" id="IPR017441">
    <property type="entry name" value="Protein_kinase_ATP_BS"/>
</dbReference>
<keyword evidence="3 6" id="KW-0547">Nucleotide-binding</keyword>
<dbReference type="InterPro" id="IPR011009">
    <property type="entry name" value="Kinase-like_dom_sf"/>
</dbReference>
<dbReference type="PROSITE" id="PS01351">
    <property type="entry name" value="MAPK"/>
    <property type="match status" value="1"/>
</dbReference>
<dbReference type="SMART" id="SM00220">
    <property type="entry name" value="S_TKc"/>
    <property type="match status" value="1"/>
</dbReference>
<evidence type="ECO:0000313" key="8">
    <source>
        <dbReference type="Proteomes" id="UP000046393"/>
    </source>
</evidence>
<dbReference type="FunFam" id="1.10.510.10:FF:000624">
    <property type="entry name" value="Mitogen-activated protein kinase"/>
    <property type="match status" value="1"/>
</dbReference>
<evidence type="ECO:0000256" key="1">
    <source>
        <dbReference type="ARBA" id="ARBA00022527"/>
    </source>
</evidence>
<evidence type="ECO:0000313" key="9">
    <source>
        <dbReference type="WBParaSite" id="SMUV_0000844901-mRNA-1"/>
    </source>
</evidence>
<dbReference type="AlphaFoldDB" id="A0A0N5AUB8"/>
<proteinExistence type="predicted"/>
<dbReference type="GO" id="GO:0005524">
    <property type="term" value="F:ATP binding"/>
    <property type="evidence" value="ECO:0007669"/>
    <property type="project" value="UniProtKB-UniRule"/>
</dbReference>
<feature type="binding site" evidence="6">
    <location>
        <position position="62"/>
    </location>
    <ligand>
        <name>ATP</name>
        <dbReference type="ChEBI" id="CHEBI:30616"/>
    </ligand>
</feature>
<dbReference type="STRING" id="451379.A0A0N5AUB8"/>
<dbReference type="SUPFAM" id="SSF56112">
    <property type="entry name" value="Protein kinase-like (PK-like)"/>
    <property type="match status" value="1"/>
</dbReference>
<dbReference type="InterPro" id="IPR003527">
    <property type="entry name" value="MAP_kinase_CS"/>
</dbReference>
<keyword evidence="2" id="KW-0808">Transferase</keyword>
<evidence type="ECO:0000256" key="2">
    <source>
        <dbReference type="ARBA" id="ARBA00022679"/>
    </source>
</evidence>
<dbReference type="PROSITE" id="PS00107">
    <property type="entry name" value="PROTEIN_KINASE_ATP"/>
    <property type="match status" value="1"/>
</dbReference>
<dbReference type="Pfam" id="PF00069">
    <property type="entry name" value="Pkinase"/>
    <property type="match status" value="1"/>
</dbReference>
<name>A0A0N5AUB8_9BILA</name>